<dbReference type="RefSeq" id="XP_046119960.1">
    <property type="nucleotide sequence ID" value="XM_046266367.1"/>
</dbReference>
<accession>A0A9P8CSS1</accession>
<comment type="caution">
    <text evidence="2">The sequence shown here is derived from an EMBL/GenBank/DDBJ whole genome shotgun (WGS) entry which is preliminary data.</text>
</comment>
<dbReference type="OrthoDB" id="10528325at2759"/>
<reference evidence="2" key="1">
    <citation type="journal article" date="2021" name="IMA Fungus">
        <title>Genomic characterization of three marine fungi, including Emericellopsis atlantica sp. nov. with signatures of a generalist lifestyle and marine biomass degradation.</title>
        <authorList>
            <person name="Hagestad O.C."/>
            <person name="Hou L."/>
            <person name="Andersen J.H."/>
            <person name="Hansen E.H."/>
            <person name="Altermark B."/>
            <person name="Li C."/>
            <person name="Kuhnert E."/>
            <person name="Cox R.J."/>
            <person name="Crous P.W."/>
            <person name="Spatafora J.W."/>
            <person name="Lail K."/>
            <person name="Amirebrahimi M."/>
            <person name="Lipzen A."/>
            <person name="Pangilinan J."/>
            <person name="Andreopoulos W."/>
            <person name="Hayes R.D."/>
            <person name="Ng V."/>
            <person name="Grigoriev I.V."/>
            <person name="Jackson S.A."/>
            <person name="Sutton T.D.S."/>
            <person name="Dobson A.D.W."/>
            <person name="Rama T."/>
        </authorList>
    </citation>
    <scope>NUCLEOTIDE SEQUENCE</scope>
    <source>
        <strain evidence="2">TS7</strain>
    </source>
</reference>
<feature type="region of interest" description="Disordered" evidence="1">
    <location>
        <begin position="116"/>
        <end position="149"/>
    </location>
</feature>
<sequence length="296" mass="33977">MTSMGFPFKLDVQWQVLQNMSPEHVINHPWIKAQFIDRENLDIRGMDQETSRCLAVVNHPDHLFDLRTSREGSKNQRAAPESALVSTKPVVDAIVPKPGPPKPAGGLSMSHHAVLNAQGSSSSPRPNLPIKPVLPARPRSPDPLTKLADVPNEELPQDVDELPEFRADFFKHWYKEVLSGLPSEYHIRDVSRRARPGKIPQHALNARPTDHYTEQFRLFPLSYNEACSPTLGGMLPTKWRAGWTTKDLQTLPRADFYWIDLPLYNPEWREKCPLAWILLEEWLDFNIRVREFLPYN</sequence>
<dbReference type="Proteomes" id="UP000887229">
    <property type="component" value="Unassembled WGS sequence"/>
</dbReference>
<organism evidence="2 3">
    <name type="scientific">Emericellopsis atlantica</name>
    <dbReference type="NCBI Taxonomy" id="2614577"/>
    <lineage>
        <taxon>Eukaryota</taxon>
        <taxon>Fungi</taxon>
        <taxon>Dikarya</taxon>
        <taxon>Ascomycota</taxon>
        <taxon>Pezizomycotina</taxon>
        <taxon>Sordariomycetes</taxon>
        <taxon>Hypocreomycetidae</taxon>
        <taxon>Hypocreales</taxon>
        <taxon>Bionectriaceae</taxon>
        <taxon>Emericellopsis</taxon>
    </lineage>
</organism>
<dbReference type="EMBL" id="MU251249">
    <property type="protein sequence ID" value="KAG9256036.1"/>
    <property type="molecule type" value="Genomic_DNA"/>
</dbReference>
<proteinExistence type="predicted"/>
<evidence type="ECO:0000256" key="1">
    <source>
        <dbReference type="SAM" id="MobiDB-lite"/>
    </source>
</evidence>
<name>A0A9P8CSS1_9HYPO</name>
<keyword evidence="3" id="KW-1185">Reference proteome</keyword>
<evidence type="ECO:0000313" key="2">
    <source>
        <dbReference type="EMBL" id="KAG9256036.1"/>
    </source>
</evidence>
<evidence type="ECO:0000313" key="3">
    <source>
        <dbReference type="Proteomes" id="UP000887229"/>
    </source>
</evidence>
<dbReference type="AlphaFoldDB" id="A0A9P8CSS1"/>
<protein>
    <submittedName>
        <fullName evidence="2">Uncharacterized protein</fullName>
    </submittedName>
</protein>
<gene>
    <name evidence="2" type="ORF">F5Z01DRAFT_698843</name>
</gene>
<dbReference type="GeneID" id="70297270"/>